<organism evidence="3 4">
    <name type="scientific">Terrabacter terrae</name>
    <dbReference type="NCBI Taxonomy" id="318434"/>
    <lineage>
        <taxon>Bacteria</taxon>
        <taxon>Bacillati</taxon>
        <taxon>Actinomycetota</taxon>
        <taxon>Actinomycetes</taxon>
        <taxon>Micrococcales</taxon>
        <taxon>Intrasporangiaceae</taxon>
        <taxon>Terrabacter</taxon>
    </lineage>
</organism>
<name>A0ABN2TRP7_9MICO</name>
<sequence length="189" mass="20731">MSDHDDGYTRDESEAQRLDRNFNEQLQELRITQTGVQILFAFLLTIPFQQRFTSLTDLQRGIYVVTLLSVAICTLIFMAPVAMHRMLFREGLKDFVVRHTDTLIGTGLFFLGTGIVGGVVLVLDVLLKDTAALWIGAALAVLGLSLWVLLPLSQRRRGRREDAVEKAGQKAGQTSKEKSGGKAGGASPA</sequence>
<feature type="region of interest" description="Disordered" evidence="1">
    <location>
        <begin position="158"/>
        <end position="189"/>
    </location>
</feature>
<accession>A0ABN2TRP7</accession>
<feature type="transmembrane region" description="Helical" evidence="2">
    <location>
        <begin position="131"/>
        <end position="150"/>
    </location>
</feature>
<feature type="compositionally biased region" description="Basic and acidic residues" evidence="1">
    <location>
        <begin position="159"/>
        <end position="168"/>
    </location>
</feature>
<keyword evidence="2" id="KW-1133">Transmembrane helix</keyword>
<evidence type="ECO:0000256" key="2">
    <source>
        <dbReference type="SAM" id="Phobius"/>
    </source>
</evidence>
<gene>
    <name evidence="3" type="ORF">GCM10009740_01440</name>
</gene>
<keyword evidence="4" id="KW-1185">Reference proteome</keyword>
<dbReference type="Proteomes" id="UP001501285">
    <property type="component" value="Unassembled WGS sequence"/>
</dbReference>
<feature type="transmembrane region" description="Helical" evidence="2">
    <location>
        <begin position="61"/>
        <end position="82"/>
    </location>
</feature>
<dbReference type="Pfam" id="PF19853">
    <property type="entry name" value="DUF6328"/>
    <property type="match status" value="1"/>
</dbReference>
<evidence type="ECO:0000313" key="4">
    <source>
        <dbReference type="Proteomes" id="UP001501285"/>
    </source>
</evidence>
<feature type="transmembrane region" description="Helical" evidence="2">
    <location>
        <begin position="103"/>
        <end position="125"/>
    </location>
</feature>
<keyword evidence="2" id="KW-0812">Transmembrane</keyword>
<proteinExistence type="predicted"/>
<evidence type="ECO:0000313" key="3">
    <source>
        <dbReference type="EMBL" id="GAA2017638.1"/>
    </source>
</evidence>
<keyword evidence="2" id="KW-0472">Membrane</keyword>
<reference evidence="3 4" key="1">
    <citation type="journal article" date="2019" name="Int. J. Syst. Evol. Microbiol.">
        <title>The Global Catalogue of Microorganisms (GCM) 10K type strain sequencing project: providing services to taxonomists for standard genome sequencing and annotation.</title>
        <authorList>
            <consortium name="The Broad Institute Genomics Platform"/>
            <consortium name="The Broad Institute Genome Sequencing Center for Infectious Disease"/>
            <person name="Wu L."/>
            <person name="Ma J."/>
        </authorList>
    </citation>
    <scope>NUCLEOTIDE SEQUENCE [LARGE SCALE GENOMIC DNA]</scope>
    <source>
        <strain evidence="3 4">JCM 14283</strain>
    </source>
</reference>
<dbReference type="EMBL" id="BAAANB010000001">
    <property type="protein sequence ID" value="GAA2017638.1"/>
    <property type="molecule type" value="Genomic_DNA"/>
</dbReference>
<protein>
    <submittedName>
        <fullName evidence="3">DUF6328 family protein</fullName>
    </submittedName>
</protein>
<dbReference type="RefSeq" id="WP_343986012.1">
    <property type="nucleotide sequence ID" value="NZ_BAAANB010000001.1"/>
</dbReference>
<dbReference type="InterPro" id="IPR046291">
    <property type="entry name" value="DUF6328"/>
</dbReference>
<comment type="caution">
    <text evidence="3">The sequence shown here is derived from an EMBL/GenBank/DDBJ whole genome shotgun (WGS) entry which is preliminary data.</text>
</comment>
<evidence type="ECO:0000256" key="1">
    <source>
        <dbReference type="SAM" id="MobiDB-lite"/>
    </source>
</evidence>